<evidence type="ECO:0000313" key="2">
    <source>
        <dbReference type="Proteomes" id="UP000887574"/>
    </source>
</evidence>
<name>A0A915DJ84_9BILA</name>
<accession>A0A915DJ84</accession>
<protein>
    <submittedName>
        <fullName evidence="3">Uncharacterized protein</fullName>
    </submittedName>
</protein>
<proteinExistence type="predicted"/>
<evidence type="ECO:0000313" key="3">
    <source>
        <dbReference type="WBParaSite" id="jg20572"/>
    </source>
</evidence>
<feature type="region of interest" description="Disordered" evidence="1">
    <location>
        <begin position="55"/>
        <end position="74"/>
    </location>
</feature>
<dbReference type="AlphaFoldDB" id="A0A915DJ84"/>
<organism evidence="2 3">
    <name type="scientific">Ditylenchus dipsaci</name>
    <dbReference type="NCBI Taxonomy" id="166011"/>
    <lineage>
        <taxon>Eukaryota</taxon>
        <taxon>Metazoa</taxon>
        <taxon>Ecdysozoa</taxon>
        <taxon>Nematoda</taxon>
        <taxon>Chromadorea</taxon>
        <taxon>Rhabditida</taxon>
        <taxon>Tylenchina</taxon>
        <taxon>Tylenchomorpha</taxon>
        <taxon>Sphaerularioidea</taxon>
        <taxon>Anguinidae</taxon>
        <taxon>Anguininae</taxon>
        <taxon>Ditylenchus</taxon>
    </lineage>
</organism>
<dbReference type="Proteomes" id="UP000887574">
    <property type="component" value="Unplaced"/>
</dbReference>
<reference evidence="3" key="1">
    <citation type="submission" date="2022-11" db="UniProtKB">
        <authorList>
            <consortium name="WormBaseParasite"/>
        </authorList>
    </citation>
    <scope>IDENTIFICATION</scope>
</reference>
<evidence type="ECO:0000256" key="1">
    <source>
        <dbReference type="SAM" id="MobiDB-lite"/>
    </source>
</evidence>
<keyword evidence="2" id="KW-1185">Reference proteome</keyword>
<sequence length="74" mass="8444">MKHSYLAVLLRSQAEELLNKYKLNVRDIYKIVTDSGRNILCAFKDILLVESLSAEDDEEDKSESAITARGRRIS</sequence>
<dbReference type="WBParaSite" id="jg20572">
    <property type="protein sequence ID" value="jg20572"/>
    <property type="gene ID" value="jg20572"/>
</dbReference>